<dbReference type="Pfam" id="PF13460">
    <property type="entry name" value="NAD_binding_10"/>
    <property type="match status" value="1"/>
</dbReference>
<proteinExistence type="predicted"/>
<protein>
    <submittedName>
        <fullName evidence="2">NAD(P)H-binding protein</fullName>
    </submittedName>
</protein>
<dbReference type="InterPro" id="IPR016040">
    <property type="entry name" value="NAD(P)-bd_dom"/>
</dbReference>
<accession>A0A7H9EJ75</accession>
<dbReference type="EMBL" id="CP047418">
    <property type="protein sequence ID" value="QLL77272.1"/>
    <property type="molecule type" value="Genomic_DNA"/>
</dbReference>
<dbReference type="AlphaFoldDB" id="A0A7H9EJ75"/>
<dbReference type="InterPro" id="IPR036291">
    <property type="entry name" value="NAD(P)-bd_dom_sf"/>
</dbReference>
<evidence type="ECO:0000313" key="2">
    <source>
        <dbReference type="EMBL" id="QLL77272.1"/>
    </source>
</evidence>
<dbReference type="SUPFAM" id="SSF51735">
    <property type="entry name" value="NAD(P)-binding Rossmann-fold domains"/>
    <property type="match status" value="1"/>
</dbReference>
<feature type="domain" description="NAD(P)-binding" evidence="1">
    <location>
        <begin position="8"/>
        <end position="65"/>
    </location>
</feature>
<dbReference type="RefSeq" id="WP_238333840.1">
    <property type="nucleotide sequence ID" value="NZ_CP047418.1"/>
</dbReference>
<dbReference type="Proteomes" id="UP000510886">
    <property type="component" value="Chromosome"/>
</dbReference>
<sequence length="65" mass="7138">MKKILVLGAAGQIARQFSQRLLAETDMELVLYGRNISTSLAALKEDQVSLVDGTFQDQKALMQAL</sequence>
<evidence type="ECO:0000259" key="1">
    <source>
        <dbReference type="Pfam" id="PF13460"/>
    </source>
</evidence>
<evidence type="ECO:0000313" key="3">
    <source>
        <dbReference type="Proteomes" id="UP000510886"/>
    </source>
</evidence>
<organism evidence="2 3">
    <name type="scientific">Ligilactobacillus saerimneri</name>
    <dbReference type="NCBI Taxonomy" id="228229"/>
    <lineage>
        <taxon>Bacteria</taxon>
        <taxon>Bacillati</taxon>
        <taxon>Bacillota</taxon>
        <taxon>Bacilli</taxon>
        <taxon>Lactobacillales</taxon>
        <taxon>Lactobacillaceae</taxon>
        <taxon>Ligilactobacillus</taxon>
    </lineage>
</organism>
<dbReference type="KEGG" id="lsw:GTO87_00660"/>
<dbReference type="Gene3D" id="3.40.50.720">
    <property type="entry name" value="NAD(P)-binding Rossmann-like Domain"/>
    <property type="match status" value="1"/>
</dbReference>
<reference evidence="2 3" key="1">
    <citation type="submission" date="2020-01" db="EMBL/GenBank/DDBJ databases">
        <title>Complete and circular genome sequences of six lactobacillus isolates from horses.</title>
        <authorList>
            <person name="Hassan H.M."/>
        </authorList>
    </citation>
    <scope>NUCLEOTIDE SEQUENCE [LARGE SCALE GENOMIC DNA]</scope>
    <source>
        <strain evidence="2 3">1A</strain>
    </source>
</reference>
<name>A0A7H9EJ75_9LACO</name>
<gene>
    <name evidence="2" type="ORF">GTO87_00660</name>
</gene>